<keyword evidence="2" id="KW-1185">Reference proteome</keyword>
<accession>V7IBJ5</accession>
<dbReference type="EMBL" id="AXUN02000034">
    <property type="protein sequence ID" value="ETA82242.1"/>
    <property type="molecule type" value="Genomic_DNA"/>
</dbReference>
<sequence length="48" mass="5489">MVPSADFSEEYLSLASAKKSIYFLFFRQMDNMIRALIKDKDNGAAQLN</sequence>
<dbReference type="AlphaFoldDB" id="V7IBJ5"/>
<gene>
    <name evidence="1" type="ORF">T472_0202120</name>
</gene>
<evidence type="ECO:0000313" key="2">
    <source>
        <dbReference type="Proteomes" id="UP000017747"/>
    </source>
</evidence>
<proteinExistence type="predicted"/>
<comment type="caution">
    <text evidence="1">The sequence shown here is derived from an EMBL/GenBank/DDBJ whole genome shotgun (WGS) entry which is preliminary data.</text>
</comment>
<protein>
    <submittedName>
        <fullName evidence="1">Uncharacterized protein</fullName>
    </submittedName>
</protein>
<name>V7IBJ5_9CLOT</name>
<dbReference type="STRING" id="994573.T472_0202120"/>
<organism evidence="1 2">
    <name type="scientific">Youngiibacter fragilis 232.1</name>
    <dbReference type="NCBI Taxonomy" id="994573"/>
    <lineage>
        <taxon>Bacteria</taxon>
        <taxon>Bacillati</taxon>
        <taxon>Bacillota</taxon>
        <taxon>Clostridia</taxon>
        <taxon>Eubacteriales</taxon>
        <taxon>Clostridiaceae</taxon>
        <taxon>Youngiibacter</taxon>
    </lineage>
</organism>
<reference evidence="1 2" key="1">
    <citation type="journal article" date="2014" name="Genome Announc.">
        <title>Genome Sequence of Youngiibacter fragilis, the Type Strain of the Genus Youngiibacter.</title>
        <authorList>
            <person name="Wawrik C.B."/>
            <person name="Callaghan A.V."/>
            <person name="Stamps B.W."/>
            <person name="Wawrik B."/>
        </authorList>
    </citation>
    <scope>NUCLEOTIDE SEQUENCE [LARGE SCALE GENOMIC DNA]</scope>
    <source>
        <strain evidence="1 2">232.1</strain>
    </source>
</reference>
<dbReference type="Proteomes" id="UP000017747">
    <property type="component" value="Unassembled WGS sequence"/>
</dbReference>
<evidence type="ECO:0000313" key="1">
    <source>
        <dbReference type="EMBL" id="ETA82242.1"/>
    </source>
</evidence>